<comment type="caution">
    <text evidence="1">The sequence shown here is derived from an EMBL/GenBank/DDBJ whole genome shotgun (WGS) entry which is preliminary data.</text>
</comment>
<dbReference type="EMBL" id="BARW01031918">
    <property type="protein sequence ID" value="GAJ07616.1"/>
    <property type="molecule type" value="Genomic_DNA"/>
</dbReference>
<evidence type="ECO:0000313" key="1">
    <source>
        <dbReference type="EMBL" id="GAJ07616.1"/>
    </source>
</evidence>
<gene>
    <name evidence="1" type="ORF">S12H4_50645</name>
</gene>
<name>X1V610_9ZZZZ</name>
<proteinExistence type="predicted"/>
<accession>X1V610</accession>
<sequence>MGKMGLALEGIKIMNMCWTGPGAFCTLVPTLWGVSIRIDSVGSTVLDGRSAPSANRPDFS</sequence>
<dbReference type="AlphaFoldDB" id="X1V610"/>
<protein>
    <submittedName>
        <fullName evidence="1">Uncharacterized protein</fullName>
    </submittedName>
</protein>
<reference evidence="1" key="1">
    <citation type="journal article" date="2014" name="Front. Microbiol.">
        <title>High frequency of phylogenetically diverse reductive dehalogenase-homologous genes in deep subseafloor sedimentary metagenomes.</title>
        <authorList>
            <person name="Kawai M."/>
            <person name="Futagami T."/>
            <person name="Toyoda A."/>
            <person name="Takaki Y."/>
            <person name="Nishi S."/>
            <person name="Hori S."/>
            <person name="Arai W."/>
            <person name="Tsubouchi T."/>
            <person name="Morono Y."/>
            <person name="Uchiyama I."/>
            <person name="Ito T."/>
            <person name="Fujiyama A."/>
            <person name="Inagaki F."/>
            <person name="Takami H."/>
        </authorList>
    </citation>
    <scope>NUCLEOTIDE SEQUENCE</scope>
    <source>
        <strain evidence="1">Expedition CK06-06</strain>
    </source>
</reference>
<organism evidence="1">
    <name type="scientific">marine sediment metagenome</name>
    <dbReference type="NCBI Taxonomy" id="412755"/>
    <lineage>
        <taxon>unclassified sequences</taxon>
        <taxon>metagenomes</taxon>
        <taxon>ecological metagenomes</taxon>
    </lineage>
</organism>